<dbReference type="GO" id="GO:0003676">
    <property type="term" value="F:nucleic acid binding"/>
    <property type="evidence" value="ECO:0007669"/>
    <property type="project" value="InterPro"/>
</dbReference>
<reference evidence="2 3" key="1">
    <citation type="submission" date="2013-09" db="EMBL/GenBank/DDBJ databases">
        <title>Corchorus capsularis genome sequencing.</title>
        <authorList>
            <person name="Alam M."/>
            <person name="Haque M.S."/>
            <person name="Islam M.S."/>
            <person name="Emdad E.M."/>
            <person name="Islam M.M."/>
            <person name="Ahmed B."/>
            <person name="Halim A."/>
            <person name="Hossen Q.M.M."/>
            <person name="Hossain M.Z."/>
            <person name="Ahmed R."/>
            <person name="Khan M.M."/>
            <person name="Islam R."/>
            <person name="Rashid M.M."/>
            <person name="Khan S.A."/>
            <person name="Rahman M.S."/>
            <person name="Alam M."/>
        </authorList>
    </citation>
    <scope>NUCLEOTIDE SEQUENCE [LARGE SCALE GENOMIC DNA]</scope>
    <source>
        <strain evidence="3">cv. CVL-1</strain>
        <tissue evidence="2">Whole seedling</tissue>
    </source>
</reference>
<dbReference type="InterPro" id="IPR012337">
    <property type="entry name" value="RNaseH-like_sf"/>
</dbReference>
<dbReference type="Gramene" id="OMO71243">
    <property type="protein sequence ID" value="OMO71243"/>
    <property type="gene ID" value="CCACVL1_18338"/>
</dbReference>
<dbReference type="AlphaFoldDB" id="A0A1R3HLS2"/>
<dbReference type="Proteomes" id="UP000188268">
    <property type="component" value="Unassembled WGS sequence"/>
</dbReference>
<dbReference type="OrthoDB" id="998186at2759"/>
<dbReference type="EMBL" id="AWWV01011669">
    <property type="protein sequence ID" value="OMO71243.1"/>
    <property type="molecule type" value="Genomic_DNA"/>
</dbReference>
<dbReference type="CDD" id="cd06222">
    <property type="entry name" value="RNase_H_like"/>
    <property type="match status" value="1"/>
</dbReference>
<protein>
    <recommendedName>
        <fullName evidence="1">RNase H type-1 domain-containing protein</fullName>
    </recommendedName>
</protein>
<dbReference type="PANTHER" id="PTHR47723">
    <property type="entry name" value="OS05G0353850 PROTEIN"/>
    <property type="match status" value="1"/>
</dbReference>
<dbReference type="InterPro" id="IPR053151">
    <property type="entry name" value="RNase_H-like"/>
</dbReference>
<sequence length="163" mass="18482">MVLEELTAVYGLKGKGFCVLLVYGYEIDDPDLGEVYKRVCSNVVVELHALRLGLLLAWEEVFCSVECEIDAKVVLDLIKEVDVIFHPLRMFIADHIRELLHRDKVCSIHHTLRKGNFSADKLSKLGCSLDEDYAVFRSPPQEVLDVLQAEVMGVAYPRGFKML</sequence>
<comment type="caution">
    <text evidence="2">The sequence shown here is derived from an EMBL/GenBank/DDBJ whole genome shotgun (WGS) entry which is preliminary data.</text>
</comment>
<feature type="domain" description="RNase H type-1" evidence="1">
    <location>
        <begin position="40"/>
        <end position="124"/>
    </location>
</feature>
<dbReference type="GO" id="GO:0004523">
    <property type="term" value="F:RNA-DNA hybrid ribonuclease activity"/>
    <property type="evidence" value="ECO:0007669"/>
    <property type="project" value="InterPro"/>
</dbReference>
<name>A0A1R3HLS2_COCAP</name>
<dbReference type="Pfam" id="PF13456">
    <property type="entry name" value="RVT_3"/>
    <property type="match status" value="1"/>
</dbReference>
<keyword evidence="3" id="KW-1185">Reference proteome</keyword>
<gene>
    <name evidence="2" type="ORF">CCACVL1_18338</name>
</gene>
<accession>A0A1R3HLS2</accession>
<dbReference type="InterPro" id="IPR002156">
    <property type="entry name" value="RNaseH_domain"/>
</dbReference>
<dbReference type="InterPro" id="IPR036397">
    <property type="entry name" value="RNaseH_sf"/>
</dbReference>
<dbReference type="InterPro" id="IPR044730">
    <property type="entry name" value="RNase_H-like_dom_plant"/>
</dbReference>
<dbReference type="PANTHER" id="PTHR47723:SF19">
    <property type="entry name" value="POLYNUCLEOTIDYL TRANSFERASE, RIBONUCLEASE H-LIKE SUPERFAMILY PROTEIN"/>
    <property type="match status" value="1"/>
</dbReference>
<dbReference type="SUPFAM" id="SSF53098">
    <property type="entry name" value="Ribonuclease H-like"/>
    <property type="match status" value="1"/>
</dbReference>
<evidence type="ECO:0000313" key="3">
    <source>
        <dbReference type="Proteomes" id="UP000188268"/>
    </source>
</evidence>
<dbReference type="Gene3D" id="3.30.420.10">
    <property type="entry name" value="Ribonuclease H-like superfamily/Ribonuclease H"/>
    <property type="match status" value="1"/>
</dbReference>
<evidence type="ECO:0000313" key="2">
    <source>
        <dbReference type="EMBL" id="OMO71243.1"/>
    </source>
</evidence>
<evidence type="ECO:0000259" key="1">
    <source>
        <dbReference type="Pfam" id="PF13456"/>
    </source>
</evidence>
<organism evidence="2 3">
    <name type="scientific">Corchorus capsularis</name>
    <name type="common">Jute</name>
    <dbReference type="NCBI Taxonomy" id="210143"/>
    <lineage>
        <taxon>Eukaryota</taxon>
        <taxon>Viridiplantae</taxon>
        <taxon>Streptophyta</taxon>
        <taxon>Embryophyta</taxon>
        <taxon>Tracheophyta</taxon>
        <taxon>Spermatophyta</taxon>
        <taxon>Magnoliopsida</taxon>
        <taxon>eudicotyledons</taxon>
        <taxon>Gunneridae</taxon>
        <taxon>Pentapetalae</taxon>
        <taxon>rosids</taxon>
        <taxon>malvids</taxon>
        <taxon>Malvales</taxon>
        <taxon>Malvaceae</taxon>
        <taxon>Grewioideae</taxon>
        <taxon>Apeibeae</taxon>
        <taxon>Corchorus</taxon>
    </lineage>
</organism>
<proteinExistence type="predicted"/>
<dbReference type="OMA" id="CSVECEI"/>